<dbReference type="Gene3D" id="3.40.50.300">
    <property type="entry name" value="P-loop containing nucleotide triphosphate hydrolases"/>
    <property type="match status" value="1"/>
</dbReference>
<gene>
    <name evidence="6" type="ORF">GMDG_05435</name>
</gene>
<feature type="compositionally biased region" description="Basic and acidic residues" evidence="4">
    <location>
        <begin position="123"/>
        <end position="132"/>
    </location>
</feature>
<dbReference type="Proteomes" id="UP000011064">
    <property type="component" value="Unassembled WGS sequence"/>
</dbReference>
<dbReference type="STRING" id="658429.L8FRM4"/>
<dbReference type="PANTHER" id="PTHR19211:SF135">
    <property type="entry name" value="ATPASE, PUTATIVE (AFU_ORTHOLOGUE AFUA_1G16440)-RELATED"/>
    <property type="match status" value="1"/>
</dbReference>
<protein>
    <recommendedName>
        <fullName evidence="5">ABC transporter domain-containing protein</fullName>
    </recommendedName>
</protein>
<evidence type="ECO:0000256" key="2">
    <source>
        <dbReference type="ARBA" id="ARBA00022741"/>
    </source>
</evidence>
<keyword evidence="3" id="KW-0067">ATP-binding</keyword>
<dbReference type="PROSITE" id="PS00211">
    <property type="entry name" value="ABC_TRANSPORTER_1"/>
    <property type="match status" value="1"/>
</dbReference>
<dbReference type="PANTHER" id="PTHR19211">
    <property type="entry name" value="ATP-BINDING TRANSPORT PROTEIN-RELATED"/>
    <property type="match status" value="1"/>
</dbReference>
<sequence length="529" mass="58704">MTNIADDEATEAIIVASCKQTRFHISDTNKSTEIDIVGLSLGIAPSGAARKAKKGKGKAASAQEKELLVNAELRLKSGIHYALLGRNGSGKSTILRALADRIIPGLPPSLRVAILQQTSTDAENPRPAKDGPRTSVPEDTTVLQHVIEGDQSRTALIQDLQALAGTDADREDVITQVRRYRQMRYNRLNRDLLEVQNNAYRRSGARGSQARKDLIAFEKEVAEATEKLAEEITDSPAIQDEFLTASSLLVDLEAELETMPLPALETRARSILTALGFTEATLAKPIPTLSGGWRMRAALARALLQKADLLILDEPTNFLDLRAIIWLQSHLIALRDSQAGTTVLLVSHDREFVDSVAEEVILVKEQSLEYFRGNLSAYEEDFRSRVLNLTRMLEAQGKETARLEKSIRETIKVGKKTGDDNKLRMAKSRQKRLEDGAGMQVNEKGQRFKLSDRMGWFDSKHAAIEIPKDEQGVSISLLPAPDLRFPGPLLSLEDVSYRYAPTSPPGPPEHDPLHPLGRPHRHRRAQRRR</sequence>
<dbReference type="SMART" id="SM00382">
    <property type="entry name" value="AAA"/>
    <property type="match status" value="1"/>
</dbReference>
<evidence type="ECO:0000259" key="5">
    <source>
        <dbReference type="PROSITE" id="PS50893"/>
    </source>
</evidence>
<feature type="region of interest" description="Disordered" evidence="4">
    <location>
        <begin position="118"/>
        <end position="137"/>
    </location>
</feature>
<dbReference type="AlphaFoldDB" id="L8FRM4"/>
<keyword evidence="7" id="KW-1185">Reference proteome</keyword>
<evidence type="ECO:0000313" key="6">
    <source>
        <dbReference type="EMBL" id="ELR02371.1"/>
    </source>
</evidence>
<feature type="domain" description="ABC transporter" evidence="5">
    <location>
        <begin position="49"/>
        <end position="390"/>
    </location>
</feature>
<dbReference type="OrthoDB" id="2110130at2759"/>
<keyword evidence="1" id="KW-0677">Repeat</keyword>
<dbReference type="HOGENOM" id="CLU_000604_36_6_1"/>
<evidence type="ECO:0000256" key="3">
    <source>
        <dbReference type="ARBA" id="ARBA00022840"/>
    </source>
</evidence>
<dbReference type="Pfam" id="PF00005">
    <property type="entry name" value="ABC_tran"/>
    <property type="match status" value="1"/>
</dbReference>
<dbReference type="SUPFAM" id="SSF52540">
    <property type="entry name" value="P-loop containing nucleoside triphosphate hydrolases"/>
    <property type="match status" value="1"/>
</dbReference>
<reference evidence="7" key="1">
    <citation type="submission" date="2010-09" db="EMBL/GenBank/DDBJ databases">
        <title>The genome sequence of Geomyces destructans 20631-21.</title>
        <authorList>
            <consortium name="The Broad Institute Genome Sequencing Platform"/>
            <person name="Cuomo C.A."/>
            <person name="Blehert D.S."/>
            <person name="Lorch J.M."/>
            <person name="Young S.K."/>
            <person name="Zeng Q."/>
            <person name="Gargeya S."/>
            <person name="Fitzgerald M."/>
            <person name="Haas B."/>
            <person name="Abouelleil A."/>
            <person name="Alvarado L."/>
            <person name="Arachchi H.M."/>
            <person name="Berlin A."/>
            <person name="Brown A."/>
            <person name="Chapman S.B."/>
            <person name="Chen Z."/>
            <person name="Dunbar C."/>
            <person name="Freedman E."/>
            <person name="Gearin G."/>
            <person name="Gellesch M."/>
            <person name="Goldberg J."/>
            <person name="Griggs A."/>
            <person name="Gujja S."/>
            <person name="Heiman D."/>
            <person name="Howarth C."/>
            <person name="Larson L."/>
            <person name="Lui A."/>
            <person name="MacDonald P.J.P."/>
            <person name="Montmayeur A."/>
            <person name="Murphy C."/>
            <person name="Neiman D."/>
            <person name="Pearson M."/>
            <person name="Priest M."/>
            <person name="Roberts A."/>
            <person name="Saif S."/>
            <person name="Shea T."/>
            <person name="Shenoy N."/>
            <person name="Sisk P."/>
            <person name="Stolte C."/>
            <person name="Sykes S."/>
            <person name="Wortman J."/>
            <person name="Nusbaum C."/>
            <person name="Birren B."/>
        </authorList>
    </citation>
    <scope>NUCLEOTIDE SEQUENCE [LARGE SCALE GENOMIC DNA]</scope>
    <source>
        <strain evidence="7">ATCC MYA-4855 / 20631-21</strain>
    </source>
</reference>
<dbReference type="InterPro" id="IPR003439">
    <property type="entry name" value="ABC_transporter-like_ATP-bd"/>
</dbReference>
<dbReference type="VEuPathDB" id="FungiDB:GMDG_05435"/>
<evidence type="ECO:0000256" key="4">
    <source>
        <dbReference type="SAM" id="MobiDB-lite"/>
    </source>
</evidence>
<feature type="compositionally biased region" description="Basic residues" evidence="4">
    <location>
        <begin position="517"/>
        <end position="529"/>
    </location>
</feature>
<organism evidence="6 7">
    <name type="scientific">Pseudogymnoascus destructans (strain ATCC MYA-4855 / 20631-21)</name>
    <name type="common">Bat white-nose syndrome fungus</name>
    <name type="synonym">Geomyces destructans</name>
    <dbReference type="NCBI Taxonomy" id="658429"/>
    <lineage>
        <taxon>Eukaryota</taxon>
        <taxon>Fungi</taxon>
        <taxon>Dikarya</taxon>
        <taxon>Ascomycota</taxon>
        <taxon>Pezizomycotina</taxon>
        <taxon>Leotiomycetes</taxon>
        <taxon>Thelebolales</taxon>
        <taxon>Thelebolaceae</taxon>
        <taxon>Pseudogymnoascus</taxon>
    </lineage>
</organism>
<dbReference type="EMBL" id="GL573282">
    <property type="protein sequence ID" value="ELR02371.1"/>
    <property type="molecule type" value="Genomic_DNA"/>
</dbReference>
<dbReference type="InterPro" id="IPR003593">
    <property type="entry name" value="AAA+_ATPase"/>
</dbReference>
<proteinExistence type="predicted"/>
<dbReference type="InterPro" id="IPR050611">
    <property type="entry name" value="ABCF"/>
</dbReference>
<feature type="region of interest" description="Disordered" evidence="4">
    <location>
        <begin position="497"/>
        <end position="529"/>
    </location>
</feature>
<keyword evidence="2" id="KW-0547">Nucleotide-binding</keyword>
<dbReference type="InterPro" id="IPR017871">
    <property type="entry name" value="ABC_transporter-like_CS"/>
</dbReference>
<dbReference type="InterPro" id="IPR027417">
    <property type="entry name" value="P-loop_NTPase"/>
</dbReference>
<dbReference type="PROSITE" id="PS50893">
    <property type="entry name" value="ABC_TRANSPORTER_2"/>
    <property type="match status" value="1"/>
</dbReference>
<dbReference type="GO" id="GO:0016887">
    <property type="term" value="F:ATP hydrolysis activity"/>
    <property type="evidence" value="ECO:0007669"/>
    <property type="project" value="InterPro"/>
</dbReference>
<name>L8FRM4_PSED2</name>
<evidence type="ECO:0000256" key="1">
    <source>
        <dbReference type="ARBA" id="ARBA00022737"/>
    </source>
</evidence>
<dbReference type="Pfam" id="PF12848">
    <property type="entry name" value="ABC_tran_Xtn"/>
    <property type="match status" value="1"/>
</dbReference>
<dbReference type="GO" id="GO:0005524">
    <property type="term" value="F:ATP binding"/>
    <property type="evidence" value="ECO:0007669"/>
    <property type="project" value="UniProtKB-KW"/>
</dbReference>
<dbReference type="InterPro" id="IPR032781">
    <property type="entry name" value="ABC_tran_Xtn"/>
</dbReference>
<dbReference type="InParanoid" id="L8FRM4"/>
<accession>L8FRM4</accession>
<evidence type="ECO:0000313" key="7">
    <source>
        <dbReference type="Proteomes" id="UP000011064"/>
    </source>
</evidence>